<keyword evidence="1 4" id="KW-0808">Transferase</keyword>
<dbReference type="Pfam" id="PF03976">
    <property type="entry name" value="PPK2"/>
    <property type="match status" value="1"/>
</dbReference>
<sequence>MNVKKYKFTGEKNFDIRSFDTSDKGDFSGKEDALEVIEKNLELMEEYQDKLYAEGKNGILIIFQAMDAAGKDGAVKHIFSGLNPQGVDVYNFKQPSTEELMHDYLWRAHKVVPQKGKIAIFNRSYYEDVLIAKVHKLYQVQSLPDRCKYEDIIERRYRQIADFEEYLWENGITVIKFFLHISGEEQKKRFMDRIEDKSKNWKFSKGDILERGYWEEYQEAYEKAINATATENCPWYVIPSDKKWFARTLISEVLVKILKEIDPQYPELSREAEKELQECKKMLMEE</sequence>
<dbReference type="PANTHER" id="PTHR34383:SF3">
    <property type="entry name" value="POLYPHOSPHATE:AMP PHOSPHOTRANSFERASE"/>
    <property type="match status" value="1"/>
</dbReference>
<reference evidence="4 5" key="2">
    <citation type="submission" date="2020-08" db="EMBL/GenBank/DDBJ databases">
        <authorList>
            <person name="Ueki A."/>
            <person name="Tonouchi A."/>
        </authorList>
    </citation>
    <scope>NUCLEOTIDE SEQUENCE [LARGE SCALE GENOMIC DNA]</scope>
    <source>
        <strain evidence="4 5">CTTW</strain>
    </source>
</reference>
<evidence type="ECO:0000256" key="1">
    <source>
        <dbReference type="ARBA" id="ARBA00022679"/>
    </source>
</evidence>
<dbReference type="InterPro" id="IPR027417">
    <property type="entry name" value="P-loop_NTPase"/>
</dbReference>
<dbReference type="InterPro" id="IPR022300">
    <property type="entry name" value="PPK2-rel_1"/>
</dbReference>
<dbReference type="InterPro" id="IPR022488">
    <property type="entry name" value="PPK2-related"/>
</dbReference>
<feature type="domain" description="Polyphosphate kinase-2-related" evidence="3">
    <location>
        <begin position="31"/>
        <end position="262"/>
    </location>
</feature>
<dbReference type="Proteomes" id="UP000515703">
    <property type="component" value="Chromosome"/>
</dbReference>
<dbReference type="PANTHER" id="PTHR34383">
    <property type="entry name" value="POLYPHOSPHATE:AMP PHOSPHOTRANSFERASE-RELATED"/>
    <property type="match status" value="1"/>
</dbReference>
<dbReference type="SUPFAM" id="SSF52540">
    <property type="entry name" value="P-loop containing nucleoside triphosphate hydrolases"/>
    <property type="match status" value="1"/>
</dbReference>
<evidence type="ECO:0000313" key="5">
    <source>
        <dbReference type="Proteomes" id="UP000515703"/>
    </source>
</evidence>
<keyword evidence="2" id="KW-0418">Kinase</keyword>
<dbReference type="GO" id="GO:0008976">
    <property type="term" value="F:polyphosphate kinase activity"/>
    <property type="evidence" value="ECO:0007669"/>
    <property type="project" value="InterPro"/>
</dbReference>
<proteinExistence type="predicted"/>
<dbReference type="KEGG" id="acht:bsdcttw_13050"/>
<evidence type="ECO:0000313" key="4">
    <source>
        <dbReference type="EMBL" id="BCJ98264.1"/>
    </source>
</evidence>
<dbReference type="RefSeq" id="WP_185258605.1">
    <property type="nucleotide sequence ID" value="NZ_AP023368.1"/>
</dbReference>
<organism evidence="4 5">
    <name type="scientific">Anaerocolumna chitinilytica</name>
    <dbReference type="NCBI Taxonomy" id="1727145"/>
    <lineage>
        <taxon>Bacteria</taxon>
        <taxon>Bacillati</taxon>
        <taxon>Bacillota</taxon>
        <taxon>Clostridia</taxon>
        <taxon>Lachnospirales</taxon>
        <taxon>Lachnospiraceae</taxon>
        <taxon>Anaerocolumna</taxon>
    </lineage>
</organism>
<reference evidence="4 5" key="1">
    <citation type="submission" date="2020-08" db="EMBL/GenBank/DDBJ databases">
        <title>Draft genome sequencing of an Anaerocolumna strain isolated from anoxic soil subjected to BSD treatment.</title>
        <authorList>
            <person name="Uek A."/>
            <person name="Tonouchi A."/>
        </authorList>
    </citation>
    <scope>NUCLEOTIDE SEQUENCE [LARGE SCALE GENOMIC DNA]</scope>
    <source>
        <strain evidence="4 5">CTTW</strain>
    </source>
</reference>
<dbReference type="AlphaFoldDB" id="A0A7I8DLS8"/>
<gene>
    <name evidence="4" type="ORF">bsdcttw_13050</name>
</gene>
<name>A0A7I8DLS8_9FIRM</name>
<dbReference type="GO" id="GO:0006797">
    <property type="term" value="P:polyphosphate metabolic process"/>
    <property type="evidence" value="ECO:0007669"/>
    <property type="project" value="InterPro"/>
</dbReference>
<keyword evidence="5" id="KW-1185">Reference proteome</keyword>
<accession>A0A7I8DLS8</accession>
<dbReference type="NCBIfam" id="TIGR03709">
    <property type="entry name" value="PPK2_rel_1"/>
    <property type="match status" value="1"/>
</dbReference>
<protein>
    <submittedName>
        <fullName evidence="4">PPK2 family polyphosphate--nucleotide phosphotransferase</fullName>
    </submittedName>
</protein>
<dbReference type="EMBL" id="AP023368">
    <property type="protein sequence ID" value="BCJ98264.1"/>
    <property type="molecule type" value="Genomic_DNA"/>
</dbReference>
<dbReference type="Gene3D" id="3.40.50.300">
    <property type="entry name" value="P-loop containing nucleotide triphosphate hydrolases"/>
    <property type="match status" value="1"/>
</dbReference>
<evidence type="ECO:0000259" key="3">
    <source>
        <dbReference type="Pfam" id="PF03976"/>
    </source>
</evidence>
<dbReference type="PIRSF" id="PIRSF028756">
    <property type="entry name" value="PPK2_prd"/>
    <property type="match status" value="1"/>
</dbReference>
<evidence type="ECO:0000256" key="2">
    <source>
        <dbReference type="ARBA" id="ARBA00022777"/>
    </source>
</evidence>
<dbReference type="InterPro" id="IPR016898">
    <property type="entry name" value="Polyphosphate_phosphotransfera"/>
</dbReference>